<dbReference type="Pfam" id="PF05232">
    <property type="entry name" value="BTP"/>
    <property type="match status" value="2"/>
</dbReference>
<feature type="transmembrane region" description="Helical" evidence="1">
    <location>
        <begin position="46"/>
        <end position="68"/>
    </location>
</feature>
<dbReference type="InterPro" id="IPR007896">
    <property type="entry name" value="BTP_bacteria"/>
</dbReference>
<accession>A0ABX0W8R8</accession>
<proteinExistence type="predicted"/>
<feature type="domain" description="Chlorhexidine efflux transporter" evidence="2">
    <location>
        <begin position="83"/>
        <end position="145"/>
    </location>
</feature>
<dbReference type="InterPro" id="IPR058208">
    <property type="entry name" value="PACE"/>
</dbReference>
<name>A0ABX0W8R8_9RHOB</name>
<feature type="transmembrane region" description="Helical" evidence="1">
    <location>
        <begin position="115"/>
        <end position="135"/>
    </location>
</feature>
<comment type="caution">
    <text evidence="3">The sequence shown here is derived from an EMBL/GenBank/DDBJ whole genome shotgun (WGS) entry which is preliminary data.</text>
</comment>
<evidence type="ECO:0000313" key="3">
    <source>
        <dbReference type="EMBL" id="NIZ61070.1"/>
    </source>
</evidence>
<dbReference type="NCBIfam" id="NF033664">
    <property type="entry name" value="PACE_transport"/>
    <property type="match status" value="1"/>
</dbReference>
<dbReference type="EMBL" id="QHLQ01000006">
    <property type="protein sequence ID" value="NIZ61070.1"/>
    <property type="molecule type" value="Genomic_DNA"/>
</dbReference>
<evidence type="ECO:0000256" key="1">
    <source>
        <dbReference type="SAM" id="Phobius"/>
    </source>
</evidence>
<keyword evidence="1" id="KW-0812">Transmembrane</keyword>
<keyword evidence="1" id="KW-1133">Transmembrane helix</keyword>
<gene>
    <name evidence="3" type="ORF">DL239_08785</name>
</gene>
<feature type="transmembrane region" description="Helical" evidence="1">
    <location>
        <begin position="89"/>
        <end position="109"/>
    </location>
</feature>
<feature type="transmembrane region" description="Helical" evidence="1">
    <location>
        <begin position="21"/>
        <end position="40"/>
    </location>
</feature>
<evidence type="ECO:0000313" key="4">
    <source>
        <dbReference type="Proteomes" id="UP001429564"/>
    </source>
</evidence>
<evidence type="ECO:0000259" key="2">
    <source>
        <dbReference type="Pfam" id="PF05232"/>
    </source>
</evidence>
<dbReference type="Proteomes" id="UP001429564">
    <property type="component" value="Unassembled WGS sequence"/>
</dbReference>
<reference evidence="3 4" key="1">
    <citation type="submission" date="2018-05" db="EMBL/GenBank/DDBJ databases">
        <authorList>
            <person name="Zhang Y.-J."/>
        </authorList>
    </citation>
    <scope>NUCLEOTIDE SEQUENCE [LARGE SCALE GENOMIC DNA]</scope>
    <source>
        <strain evidence="3 4">CY04</strain>
    </source>
</reference>
<organism evidence="3 4">
    <name type="scientific">Parasedimentitalea denitrificans</name>
    <dbReference type="NCBI Taxonomy" id="2211118"/>
    <lineage>
        <taxon>Bacteria</taxon>
        <taxon>Pseudomonadati</taxon>
        <taxon>Pseudomonadota</taxon>
        <taxon>Alphaproteobacteria</taxon>
        <taxon>Rhodobacterales</taxon>
        <taxon>Paracoccaceae</taxon>
        <taxon>Parasedimentitalea</taxon>
    </lineage>
</organism>
<feature type="domain" description="Chlorhexidine efflux transporter" evidence="2">
    <location>
        <begin position="11"/>
        <end position="70"/>
    </location>
</feature>
<keyword evidence="1" id="KW-0472">Membrane</keyword>
<protein>
    <recommendedName>
        <fullName evidence="2">Chlorhexidine efflux transporter domain-containing protein</fullName>
    </recommendedName>
</protein>
<sequence>MSDLCDPMTLRNLRERVMQTLSFEVTGIVMVSPLYAALAGTRVVDGVALIAMLSIVILVWSPLHNYIFDVCEFKTTNRVASDRPHRVRVFHAFSHEATAVMITCPLMMYVAGHSLLQALSFNLGLTLFYTGYAYVFHIAYDKLRPVSCPVQTRVQEGKLQNQQITGV</sequence>
<keyword evidence="4" id="KW-1185">Reference proteome</keyword>